<dbReference type="InterPro" id="IPR052767">
    <property type="entry name" value="Bact_com_dev_regulator"/>
</dbReference>
<dbReference type="Pfam" id="PF06133">
    <property type="entry name" value="Com_YlbF"/>
    <property type="match status" value="1"/>
</dbReference>
<dbReference type="RefSeq" id="WP_377555569.1">
    <property type="nucleotide sequence ID" value="NZ_JBHUHQ010000013.1"/>
</dbReference>
<dbReference type="InterPro" id="IPR010368">
    <property type="entry name" value="Com_YlbF"/>
</dbReference>
<evidence type="ECO:0000313" key="1">
    <source>
        <dbReference type="EMBL" id="MFD2043991.1"/>
    </source>
</evidence>
<keyword evidence="2" id="KW-1185">Reference proteome</keyword>
<evidence type="ECO:0000313" key="2">
    <source>
        <dbReference type="Proteomes" id="UP001597383"/>
    </source>
</evidence>
<name>A0ABW4VZ31_9BACI</name>
<comment type="caution">
    <text evidence="1">The sequence shown here is derived from an EMBL/GenBank/DDBJ whole genome shotgun (WGS) entry which is preliminary data.</text>
</comment>
<gene>
    <name evidence="1" type="ORF">ACFSJF_06935</name>
</gene>
<dbReference type="PANTHER" id="PTHR38448">
    <property type="entry name" value="REGULATORY PROTEIN YLBF-RELATED"/>
    <property type="match status" value="1"/>
</dbReference>
<reference evidence="2" key="1">
    <citation type="journal article" date="2019" name="Int. J. Syst. Evol. Microbiol.">
        <title>The Global Catalogue of Microorganisms (GCM) 10K type strain sequencing project: providing services to taxonomists for standard genome sequencing and annotation.</title>
        <authorList>
            <consortium name="The Broad Institute Genomics Platform"/>
            <consortium name="The Broad Institute Genome Sequencing Center for Infectious Disease"/>
            <person name="Wu L."/>
            <person name="Ma J."/>
        </authorList>
    </citation>
    <scope>NUCLEOTIDE SEQUENCE [LARGE SCALE GENOMIC DNA]</scope>
    <source>
        <strain evidence="2">R28</strain>
    </source>
</reference>
<proteinExistence type="predicted"/>
<dbReference type="EMBL" id="JBHUHQ010000013">
    <property type="protein sequence ID" value="MFD2043991.1"/>
    <property type="molecule type" value="Genomic_DNA"/>
</dbReference>
<accession>A0ABW4VZ31</accession>
<organism evidence="1 2">
    <name type="scientific">Ornithinibacillus salinisoli</name>
    <dbReference type="NCBI Taxonomy" id="1848459"/>
    <lineage>
        <taxon>Bacteria</taxon>
        <taxon>Bacillati</taxon>
        <taxon>Bacillota</taxon>
        <taxon>Bacilli</taxon>
        <taxon>Bacillales</taxon>
        <taxon>Bacillaceae</taxon>
        <taxon>Ornithinibacillus</taxon>
    </lineage>
</organism>
<dbReference type="InterPro" id="IPR023378">
    <property type="entry name" value="YheA/YmcA-like_dom_sf"/>
</dbReference>
<sequence length="146" mass="16302">MIATLEYVDLLDRAELLGDMIIHSDVVKAFQKARHDLNTDPESQMLIKAFNDIKEQYEEVQRFGRYHPDYNEIMKEVRTSKREMDLNDKVASYKIAERNLQKLLDEISGYIAHSVSKDIKVPKDGAALSDGGCGCGSGGSCGCKAS</sequence>
<dbReference type="SUPFAM" id="SSF158622">
    <property type="entry name" value="YheA/YmcA-like"/>
    <property type="match status" value="1"/>
</dbReference>
<protein>
    <submittedName>
        <fullName evidence="1">YlbF family regulator</fullName>
    </submittedName>
</protein>
<dbReference type="Proteomes" id="UP001597383">
    <property type="component" value="Unassembled WGS sequence"/>
</dbReference>
<dbReference type="PANTHER" id="PTHR38448:SF2">
    <property type="entry name" value="REGULATORY PROTEIN YLBF"/>
    <property type="match status" value="1"/>
</dbReference>
<dbReference type="Gene3D" id="1.20.1500.10">
    <property type="entry name" value="YheA/YmcA-like"/>
    <property type="match status" value="1"/>
</dbReference>